<feature type="transmembrane region" description="Helical" evidence="1">
    <location>
        <begin position="229"/>
        <end position="252"/>
    </location>
</feature>
<keyword evidence="1" id="KW-0472">Membrane</keyword>
<organism evidence="2 3">
    <name type="scientific">candidate division TA06 bacterium DG_24</name>
    <dbReference type="NCBI Taxonomy" id="1703770"/>
    <lineage>
        <taxon>Bacteria</taxon>
        <taxon>Bacteria division TA06</taxon>
    </lineage>
</organism>
<feature type="transmembrane region" description="Helical" evidence="1">
    <location>
        <begin position="272"/>
        <end position="295"/>
    </location>
</feature>
<dbReference type="Gene3D" id="2.160.10.10">
    <property type="entry name" value="Hexapeptide repeat proteins"/>
    <property type="match status" value="1"/>
</dbReference>
<name>A0A0S7WR46_UNCT6</name>
<dbReference type="InterPro" id="IPR011004">
    <property type="entry name" value="Trimer_LpxA-like_sf"/>
</dbReference>
<evidence type="ECO:0000256" key="1">
    <source>
        <dbReference type="SAM" id="Phobius"/>
    </source>
</evidence>
<evidence type="ECO:0000313" key="3">
    <source>
        <dbReference type="Proteomes" id="UP000052008"/>
    </source>
</evidence>
<dbReference type="PATRIC" id="fig|1703770.3.peg.1873"/>
<evidence type="ECO:0008006" key="4">
    <source>
        <dbReference type="Google" id="ProtNLM"/>
    </source>
</evidence>
<protein>
    <recommendedName>
        <fullName evidence="4">Polymer-forming cytoskeletal protein</fullName>
    </recommendedName>
</protein>
<dbReference type="EMBL" id="LIZS01000050">
    <property type="protein sequence ID" value="KPJ52612.1"/>
    <property type="molecule type" value="Genomic_DNA"/>
</dbReference>
<dbReference type="STRING" id="1703770.AMJ39_07455"/>
<sequence>MERQLSASPARLKARGPLAPNRSVSLCITLIAVAALSFLLLPGSSAEAEGWQTALKTALETVQTTVESTVESSVERSVEGASVEMVIEGEEAGTLRMTAKVEPHRRYENVVNTGTPVTVEEDEVVEGDVVNIGGPITVRGLVEGDVVAIGGNITVSGAVEGDAVSVGGNIFLEGDACICGDGVSVGGRVTLSPESEIRGERVQISVGGLDKLFPGAIGIAMNPFLQRTLMAFAKVFRIIVLIILALLVAAIFTKQTEVAADAVKQQFWKMLLVGFLGELIIVPLLILLAVIIIGIPLIPVAMILIAAAFVLGYVAVACVVGRITWERLSTELTSPIAAAVVGIVVIELVSLLGRLISIGPGPLVLLGTLVSIVGFVIAWAAWTTGFGAAIMTRFGTKPLQLAPAPALTAASFSPPTSPPDETQTGSV</sequence>
<dbReference type="Proteomes" id="UP000052008">
    <property type="component" value="Unassembled WGS sequence"/>
</dbReference>
<comment type="caution">
    <text evidence="2">The sequence shown here is derived from an EMBL/GenBank/DDBJ whole genome shotgun (WGS) entry which is preliminary data.</text>
</comment>
<feature type="transmembrane region" description="Helical" evidence="1">
    <location>
        <begin position="363"/>
        <end position="390"/>
    </location>
</feature>
<keyword evidence="1" id="KW-0812">Transmembrane</keyword>
<proteinExistence type="predicted"/>
<feature type="transmembrane region" description="Helical" evidence="1">
    <location>
        <begin position="301"/>
        <end position="324"/>
    </location>
</feature>
<accession>A0A0S7WR46</accession>
<evidence type="ECO:0000313" key="2">
    <source>
        <dbReference type="EMBL" id="KPJ52612.1"/>
    </source>
</evidence>
<gene>
    <name evidence="2" type="ORF">AMJ39_07455</name>
</gene>
<dbReference type="AlphaFoldDB" id="A0A0S7WR46"/>
<reference evidence="2 3" key="1">
    <citation type="journal article" date="2015" name="Microbiome">
        <title>Genomic resolution of linkages in carbon, nitrogen, and sulfur cycling among widespread estuary sediment bacteria.</title>
        <authorList>
            <person name="Baker B.J."/>
            <person name="Lazar C.S."/>
            <person name="Teske A.P."/>
            <person name="Dick G.J."/>
        </authorList>
    </citation>
    <scope>NUCLEOTIDE SEQUENCE [LARGE SCALE GENOMIC DNA]</scope>
    <source>
        <strain evidence="2">DG_24</strain>
    </source>
</reference>
<dbReference type="SUPFAM" id="SSF51161">
    <property type="entry name" value="Trimeric LpxA-like enzymes"/>
    <property type="match status" value="1"/>
</dbReference>
<keyword evidence="1" id="KW-1133">Transmembrane helix</keyword>
<feature type="transmembrane region" description="Helical" evidence="1">
    <location>
        <begin position="336"/>
        <end position="357"/>
    </location>
</feature>